<evidence type="ECO:0000256" key="2">
    <source>
        <dbReference type="ARBA" id="ARBA00012701"/>
    </source>
</evidence>
<protein>
    <recommendedName>
        <fullName evidence="2">arylamine N-acetyltransferase</fullName>
        <ecNumber evidence="2">2.3.1.5</ecNumber>
    </recommendedName>
</protein>
<dbReference type="InterPro" id="IPR038765">
    <property type="entry name" value="Papain-like_cys_pep_sf"/>
</dbReference>
<organism evidence="3 4">
    <name type="scientific">Rhipicephalus sanguineus</name>
    <name type="common">Brown dog tick</name>
    <name type="synonym">Ixodes sanguineus</name>
    <dbReference type="NCBI Taxonomy" id="34632"/>
    <lineage>
        <taxon>Eukaryota</taxon>
        <taxon>Metazoa</taxon>
        <taxon>Ecdysozoa</taxon>
        <taxon>Arthropoda</taxon>
        <taxon>Chelicerata</taxon>
        <taxon>Arachnida</taxon>
        <taxon>Acari</taxon>
        <taxon>Parasitiformes</taxon>
        <taxon>Ixodida</taxon>
        <taxon>Ixodoidea</taxon>
        <taxon>Ixodidae</taxon>
        <taxon>Rhipicephalinae</taxon>
        <taxon>Rhipicephalus</taxon>
        <taxon>Rhipicephalus</taxon>
    </lineage>
</organism>
<dbReference type="EC" id="2.3.1.5" evidence="2"/>
<reference evidence="3" key="1">
    <citation type="journal article" date="2020" name="Cell">
        <title>Large-Scale Comparative Analyses of Tick Genomes Elucidate Their Genetic Diversity and Vector Capacities.</title>
        <authorList>
            <consortium name="Tick Genome and Microbiome Consortium (TIGMIC)"/>
            <person name="Jia N."/>
            <person name="Wang J."/>
            <person name="Shi W."/>
            <person name="Du L."/>
            <person name="Sun Y."/>
            <person name="Zhan W."/>
            <person name="Jiang J.F."/>
            <person name="Wang Q."/>
            <person name="Zhang B."/>
            <person name="Ji P."/>
            <person name="Bell-Sakyi L."/>
            <person name="Cui X.M."/>
            <person name="Yuan T.T."/>
            <person name="Jiang B.G."/>
            <person name="Yang W.F."/>
            <person name="Lam T.T."/>
            <person name="Chang Q.C."/>
            <person name="Ding S.J."/>
            <person name="Wang X.J."/>
            <person name="Zhu J.G."/>
            <person name="Ruan X.D."/>
            <person name="Zhao L."/>
            <person name="Wei J.T."/>
            <person name="Ye R.Z."/>
            <person name="Que T.C."/>
            <person name="Du C.H."/>
            <person name="Zhou Y.H."/>
            <person name="Cheng J.X."/>
            <person name="Dai P.F."/>
            <person name="Guo W.B."/>
            <person name="Han X.H."/>
            <person name="Huang E.J."/>
            <person name="Li L.F."/>
            <person name="Wei W."/>
            <person name="Gao Y.C."/>
            <person name="Liu J.Z."/>
            <person name="Shao H.Z."/>
            <person name="Wang X."/>
            <person name="Wang C.C."/>
            <person name="Yang T.C."/>
            <person name="Huo Q.B."/>
            <person name="Li W."/>
            <person name="Chen H.Y."/>
            <person name="Chen S.E."/>
            <person name="Zhou L.G."/>
            <person name="Ni X.B."/>
            <person name="Tian J.H."/>
            <person name="Sheng Y."/>
            <person name="Liu T."/>
            <person name="Pan Y.S."/>
            <person name="Xia L.Y."/>
            <person name="Li J."/>
            <person name="Zhao F."/>
            <person name="Cao W.C."/>
        </authorList>
    </citation>
    <scope>NUCLEOTIDE SEQUENCE</scope>
    <source>
        <strain evidence="3">Rsan-2018</strain>
    </source>
</reference>
<dbReference type="PANTHER" id="PTHR11786">
    <property type="entry name" value="N-HYDROXYARYLAMINE O-ACETYLTRANSFERASE"/>
    <property type="match status" value="1"/>
</dbReference>
<keyword evidence="4" id="KW-1185">Reference proteome</keyword>
<evidence type="ECO:0000313" key="3">
    <source>
        <dbReference type="EMBL" id="KAH7947284.1"/>
    </source>
</evidence>
<dbReference type="Pfam" id="PF00797">
    <property type="entry name" value="Acetyltransf_2"/>
    <property type="match status" value="1"/>
</dbReference>
<reference evidence="3" key="2">
    <citation type="submission" date="2021-09" db="EMBL/GenBank/DDBJ databases">
        <authorList>
            <person name="Jia N."/>
            <person name="Wang J."/>
            <person name="Shi W."/>
            <person name="Du L."/>
            <person name="Sun Y."/>
            <person name="Zhan W."/>
            <person name="Jiang J."/>
            <person name="Wang Q."/>
            <person name="Zhang B."/>
            <person name="Ji P."/>
            <person name="Sakyi L.B."/>
            <person name="Cui X."/>
            <person name="Yuan T."/>
            <person name="Jiang B."/>
            <person name="Yang W."/>
            <person name="Lam T.T.-Y."/>
            <person name="Chang Q."/>
            <person name="Ding S."/>
            <person name="Wang X."/>
            <person name="Zhu J."/>
            <person name="Ruan X."/>
            <person name="Zhao L."/>
            <person name="Wei J."/>
            <person name="Que T."/>
            <person name="Du C."/>
            <person name="Cheng J."/>
            <person name="Dai P."/>
            <person name="Han X."/>
            <person name="Huang E."/>
            <person name="Gao Y."/>
            <person name="Liu J."/>
            <person name="Shao H."/>
            <person name="Ye R."/>
            <person name="Li L."/>
            <person name="Wei W."/>
            <person name="Wang X."/>
            <person name="Wang C."/>
            <person name="Huo Q."/>
            <person name="Li W."/>
            <person name="Guo W."/>
            <person name="Chen H."/>
            <person name="Chen S."/>
            <person name="Zhou L."/>
            <person name="Zhou L."/>
            <person name="Ni X."/>
            <person name="Tian J."/>
            <person name="Zhou Y."/>
            <person name="Sheng Y."/>
            <person name="Liu T."/>
            <person name="Pan Y."/>
            <person name="Xia L."/>
            <person name="Li J."/>
            <person name="Zhao F."/>
            <person name="Cao W."/>
        </authorList>
    </citation>
    <scope>NUCLEOTIDE SEQUENCE</scope>
    <source>
        <strain evidence="3">Rsan-2018</strain>
        <tissue evidence="3">Larvae</tissue>
    </source>
</reference>
<dbReference type="Gene3D" id="3.30.2140.10">
    <property type="entry name" value="Arylamine N-acetyltransferase"/>
    <property type="match status" value="1"/>
</dbReference>
<dbReference type="SUPFAM" id="SSF54001">
    <property type="entry name" value="Cysteine proteinases"/>
    <property type="match status" value="1"/>
</dbReference>
<gene>
    <name evidence="3" type="ORF">HPB52_009750</name>
</gene>
<evidence type="ECO:0000313" key="4">
    <source>
        <dbReference type="Proteomes" id="UP000821837"/>
    </source>
</evidence>
<evidence type="ECO:0000256" key="1">
    <source>
        <dbReference type="ARBA" id="ARBA00006547"/>
    </source>
</evidence>
<dbReference type="Proteomes" id="UP000821837">
    <property type="component" value="Chromosome 6"/>
</dbReference>
<dbReference type="AlphaFoldDB" id="A0A9D4PMM7"/>
<dbReference type="InterPro" id="IPR001447">
    <property type="entry name" value="Arylamine_N-AcTrfase"/>
</dbReference>
<comment type="caution">
    <text evidence="3">The sequence shown here is derived from an EMBL/GenBank/DDBJ whole genome shotgun (WGS) entry which is preliminary data.</text>
</comment>
<dbReference type="VEuPathDB" id="VectorBase:RSAN_029585"/>
<dbReference type="PANTHER" id="PTHR11786:SF0">
    <property type="entry name" value="ARYLAMINE N-ACETYLTRANSFERASE 4-RELATED"/>
    <property type="match status" value="1"/>
</dbReference>
<proteinExistence type="inferred from homology"/>
<sequence>MVQGQLRLALNPSSGLRPIPTQHYLDFLRLQTPVKPDLQSLNSLISAHLERIPFQSVDTVLGNIEPLDDGAVFSKVVKEGRGGNCFELNSLFARLLLALGYKVRVRCARIRWAVPEDVPPAPVDHMVLCVTVGDREDQGTPFLVDVGFGGPCPQRALPLDGDAMPYRLRVLDNDWTKPIEVSILSQDEPGQSSRWLPLYQVFAYSHEWPDFMDKSWYFATYPGLVFREVLAVSRYEEDCWLTLRNRCFTRRRCTSTGIAEVEERRLIDNTVDLLSLLGDVFQLKLKPDMDEKVRRQLQLL</sequence>
<accession>A0A9D4PMM7</accession>
<dbReference type="GO" id="GO:0004060">
    <property type="term" value="F:arylamine N-acetyltransferase activity"/>
    <property type="evidence" value="ECO:0007669"/>
    <property type="project" value="UniProtKB-EC"/>
</dbReference>
<dbReference type="EMBL" id="JABSTV010001252">
    <property type="protein sequence ID" value="KAH7947284.1"/>
    <property type="molecule type" value="Genomic_DNA"/>
</dbReference>
<dbReference type="Gene3D" id="2.40.128.150">
    <property type="entry name" value="Cysteine proteinases"/>
    <property type="match status" value="1"/>
</dbReference>
<comment type="similarity">
    <text evidence="1">Belongs to the arylamine N-acetyltransferase family.</text>
</comment>
<name>A0A9D4PMM7_RHISA</name>